<evidence type="ECO:0000256" key="1">
    <source>
        <dbReference type="SAM" id="Phobius"/>
    </source>
</evidence>
<accession>A0ABT1GXX7</accession>
<keyword evidence="1" id="KW-0812">Transmembrane</keyword>
<protein>
    <recommendedName>
        <fullName evidence="4">Integral membrane protein</fullName>
    </recommendedName>
</protein>
<feature type="transmembrane region" description="Helical" evidence="1">
    <location>
        <begin position="6"/>
        <end position="24"/>
    </location>
</feature>
<dbReference type="RefSeq" id="WP_253653439.1">
    <property type="nucleotide sequence ID" value="NZ_BAAAOE010000001.1"/>
</dbReference>
<reference evidence="2 3" key="1">
    <citation type="submission" date="2022-06" db="EMBL/GenBank/DDBJ databases">
        <title>Genomic Encyclopedia of Archaeal and Bacterial Type Strains, Phase II (KMG-II): from individual species to whole genera.</title>
        <authorList>
            <person name="Goeker M."/>
        </authorList>
    </citation>
    <scope>NUCLEOTIDE SEQUENCE [LARGE SCALE GENOMIC DNA]</scope>
    <source>
        <strain evidence="2 3">DSM 45037</strain>
    </source>
</reference>
<evidence type="ECO:0000313" key="3">
    <source>
        <dbReference type="Proteomes" id="UP001205740"/>
    </source>
</evidence>
<keyword evidence="1" id="KW-1133">Transmembrane helix</keyword>
<evidence type="ECO:0000313" key="2">
    <source>
        <dbReference type="EMBL" id="MCP2159842.1"/>
    </source>
</evidence>
<gene>
    <name evidence="2" type="ORF">LX12_001021</name>
</gene>
<name>A0ABT1GXX7_9NOCA</name>
<dbReference type="EMBL" id="JAMTCG010000002">
    <property type="protein sequence ID" value="MCP2159842.1"/>
    <property type="molecule type" value="Genomic_DNA"/>
</dbReference>
<sequence>MSDLTQSIVMSGGFFALMLVTQFGTRSLSTHRILASVGIVVGVGFSYLEAAPTDAHSLAAYAVAVGVGLVFAGLATATTRSWIDAATGKRMTRCGTAFLAVWATAMLLRVVFVWAVSDDASFRTWVGEQMARLHLTPAVIAPFFVLWALTMVGGRVTALVVRTPRTSAPRVA</sequence>
<keyword evidence="3" id="KW-1185">Reference proteome</keyword>
<comment type="caution">
    <text evidence="2">The sequence shown here is derived from an EMBL/GenBank/DDBJ whole genome shotgun (WGS) entry which is preliminary data.</text>
</comment>
<dbReference type="Proteomes" id="UP001205740">
    <property type="component" value="Unassembled WGS sequence"/>
</dbReference>
<keyword evidence="1" id="KW-0472">Membrane</keyword>
<proteinExistence type="predicted"/>
<feature type="transmembrane region" description="Helical" evidence="1">
    <location>
        <begin position="97"/>
        <end position="117"/>
    </location>
</feature>
<feature type="transmembrane region" description="Helical" evidence="1">
    <location>
        <begin position="33"/>
        <end position="52"/>
    </location>
</feature>
<evidence type="ECO:0008006" key="4">
    <source>
        <dbReference type="Google" id="ProtNLM"/>
    </source>
</evidence>
<organism evidence="2 3">
    <name type="scientific">Williamsia serinedens</name>
    <dbReference type="NCBI Taxonomy" id="391736"/>
    <lineage>
        <taxon>Bacteria</taxon>
        <taxon>Bacillati</taxon>
        <taxon>Actinomycetota</taxon>
        <taxon>Actinomycetes</taxon>
        <taxon>Mycobacteriales</taxon>
        <taxon>Nocardiaceae</taxon>
        <taxon>Williamsia</taxon>
    </lineage>
</organism>
<feature type="transmembrane region" description="Helical" evidence="1">
    <location>
        <begin position="137"/>
        <end position="161"/>
    </location>
</feature>
<feature type="transmembrane region" description="Helical" evidence="1">
    <location>
        <begin position="58"/>
        <end position="77"/>
    </location>
</feature>